<evidence type="ECO:0000313" key="1">
    <source>
        <dbReference type="EMBL" id="UPT88434.1"/>
    </source>
</evidence>
<dbReference type="EMBL" id="CP096255">
    <property type="protein sequence ID" value="UPT88434.1"/>
    <property type="molecule type" value="Genomic_DNA"/>
</dbReference>
<dbReference type="RefSeq" id="WP_166104873.1">
    <property type="nucleotide sequence ID" value="NZ_CP096255.1"/>
</dbReference>
<sequence length="124" mass="13460">MELAPSNSRVQNLKDRIDLQLTILATLVGEDGDALDAIRLLNALTNEMITAELELGQLGETRTSNHDGGVRTTHMSGDGGAYYPEDLLVLGRLFDQAVDALPANLRTPANRMKIAKLIFSRAAE</sequence>
<evidence type="ECO:0000313" key="2">
    <source>
        <dbReference type="Proteomes" id="UP000551709"/>
    </source>
</evidence>
<name>A0A8T5VLT4_9BRAD</name>
<accession>A0A8T5VLT4</accession>
<dbReference type="Proteomes" id="UP000551709">
    <property type="component" value="Chromosome"/>
</dbReference>
<reference evidence="1" key="1">
    <citation type="journal article" date="2017" name="Syst. Appl. Microbiol.">
        <title>Soybeans inoculated with root zone soils of Canadian native legumes harbour diverse and novel Bradyrhizobium spp. that possess agricultural potential.</title>
        <authorList>
            <person name="Bromfield E.S.P."/>
            <person name="Cloutier S."/>
            <person name="Tambong J.T."/>
            <person name="Tran Thi T.V."/>
        </authorList>
    </citation>
    <scope>NUCLEOTIDE SEQUENCE</scope>
    <source>
        <strain evidence="1">1S5</strain>
    </source>
</reference>
<reference evidence="1" key="2">
    <citation type="submission" date="2022-04" db="EMBL/GenBank/DDBJ databases">
        <authorList>
            <person name="Bromfield E.S.P."/>
            <person name="Cloutier S."/>
        </authorList>
    </citation>
    <scope>NUCLEOTIDE SEQUENCE</scope>
    <source>
        <strain evidence="1">1S5</strain>
    </source>
</reference>
<dbReference type="AlphaFoldDB" id="A0A8T5VLT4"/>
<protein>
    <submittedName>
        <fullName evidence="1">NolY</fullName>
    </submittedName>
</protein>
<organism evidence="1 2">
    <name type="scientific">Bradyrhizobium barranii subsp. apii</name>
    <dbReference type="NCBI Taxonomy" id="2819348"/>
    <lineage>
        <taxon>Bacteria</taxon>
        <taxon>Pseudomonadati</taxon>
        <taxon>Pseudomonadota</taxon>
        <taxon>Alphaproteobacteria</taxon>
        <taxon>Hyphomicrobiales</taxon>
        <taxon>Nitrobacteraceae</taxon>
        <taxon>Bradyrhizobium</taxon>
        <taxon>Bradyrhizobium barranii</taxon>
    </lineage>
</organism>
<gene>
    <name evidence="1" type="ORF">HAP41_0000004705</name>
</gene>
<proteinExistence type="predicted"/>